<feature type="transmembrane region" description="Helical" evidence="1">
    <location>
        <begin position="173"/>
        <end position="191"/>
    </location>
</feature>
<proteinExistence type="predicted"/>
<keyword evidence="1" id="KW-0812">Transmembrane</keyword>
<dbReference type="EMBL" id="AATP01000007">
    <property type="protein sequence ID" value="EAU40499.1"/>
    <property type="molecule type" value="Genomic_DNA"/>
</dbReference>
<feature type="transmembrane region" description="Helical" evidence="1">
    <location>
        <begin position="140"/>
        <end position="161"/>
    </location>
</feature>
<feature type="transmembrane region" description="Helical" evidence="1">
    <location>
        <begin position="65"/>
        <end position="83"/>
    </location>
</feature>
<dbReference type="eggNOG" id="COG2370">
    <property type="taxonomic scope" value="Bacteria"/>
</dbReference>
<feature type="transmembrane region" description="Helical" evidence="1">
    <location>
        <begin position="89"/>
        <end position="107"/>
    </location>
</feature>
<dbReference type="Proteomes" id="UP000004310">
    <property type="component" value="Unassembled WGS sequence"/>
</dbReference>
<keyword evidence="2" id="KW-0732">Signal</keyword>
<name>Q0FZU2_9HYPH</name>
<feature type="transmembrane region" description="Helical" evidence="1">
    <location>
        <begin position="114"/>
        <end position="134"/>
    </location>
</feature>
<dbReference type="Pfam" id="PF04955">
    <property type="entry name" value="HupE_UreJ"/>
    <property type="match status" value="1"/>
</dbReference>
<feature type="signal peptide" evidence="2">
    <location>
        <begin position="1"/>
        <end position="21"/>
    </location>
</feature>
<dbReference type="HOGENOM" id="CLU_088877_2_0_5"/>
<keyword evidence="1" id="KW-0472">Membrane</keyword>
<dbReference type="STRING" id="217511.GCA_001463845_01499"/>
<evidence type="ECO:0008006" key="5">
    <source>
        <dbReference type="Google" id="ProtNLM"/>
    </source>
</evidence>
<protein>
    <recommendedName>
        <fullName evidence="5">HupE/UreJ protein</fullName>
    </recommendedName>
</protein>
<sequence>MKNAMTPAAAILFALTASAMAHTGTLAEHSSFAAGFMHPLAGLDHLIAIVLAGLWAALLGGKYRVVLPLVFLATMGTGFAVALQTGTAPYAEGAILLSLAVFGLVIAGMIRLRAAFALAVAGGFAFAHGAAHGAEIGGASAISYAAGFLVATAVVLATACVAGKRIQTGNIPFVSRIAGFMAVGASLFLALN</sequence>
<feature type="transmembrane region" description="Helical" evidence="1">
    <location>
        <begin position="37"/>
        <end position="58"/>
    </location>
</feature>
<comment type="caution">
    <text evidence="3">The sequence shown here is derived from an EMBL/GenBank/DDBJ whole genome shotgun (WGS) entry which is preliminary data.</text>
</comment>
<keyword evidence="1" id="KW-1133">Transmembrane helix</keyword>
<accession>Q0FZU2</accession>
<keyword evidence="4" id="KW-1185">Reference proteome</keyword>
<gene>
    <name evidence="3" type="ORF">FP2506_04701</name>
</gene>
<evidence type="ECO:0000256" key="2">
    <source>
        <dbReference type="SAM" id="SignalP"/>
    </source>
</evidence>
<organism evidence="3 4">
    <name type="scientific">Fulvimarina pelagi HTCC2506</name>
    <dbReference type="NCBI Taxonomy" id="314231"/>
    <lineage>
        <taxon>Bacteria</taxon>
        <taxon>Pseudomonadati</taxon>
        <taxon>Pseudomonadota</taxon>
        <taxon>Alphaproteobacteria</taxon>
        <taxon>Hyphomicrobiales</taxon>
        <taxon>Aurantimonadaceae</taxon>
        <taxon>Fulvimarina</taxon>
    </lineage>
</organism>
<evidence type="ECO:0000256" key="1">
    <source>
        <dbReference type="SAM" id="Phobius"/>
    </source>
</evidence>
<feature type="chain" id="PRO_5004172130" description="HupE/UreJ protein" evidence="2">
    <location>
        <begin position="22"/>
        <end position="192"/>
    </location>
</feature>
<evidence type="ECO:0000313" key="3">
    <source>
        <dbReference type="EMBL" id="EAU40499.1"/>
    </source>
</evidence>
<evidence type="ECO:0000313" key="4">
    <source>
        <dbReference type="Proteomes" id="UP000004310"/>
    </source>
</evidence>
<reference evidence="3 4" key="1">
    <citation type="journal article" date="2010" name="J. Bacteriol.">
        <title>Genome sequence of Fulvimarina pelagi HTCC2506T, a Mn(II)-oxidizing alphaproteobacterium possessing an aerobic anoxygenic photosynthetic gene cluster and Xanthorhodopsin.</title>
        <authorList>
            <person name="Kang I."/>
            <person name="Oh H.M."/>
            <person name="Lim S.I."/>
            <person name="Ferriera S."/>
            <person name="Giovannoni S.J."/>
            <person name="Cho J.C."/>
        </authorList>
    </citation>
    <scope>NUCLEOTIDE SEQUENCE [LARGE SCALE GENOMIC DNA]</scope>
    <source>
        <strain evidence="3 4">HTCC2506</strain>
    </source>
</reference>
<dbReference type="AlphaFoldDB" id="Q0FZU2"/>
<dbReference type="InterPro" id="IPR007038">
    <property type="entry name" value="HupE_UreJ"/>
</dbReference>
<dbReference type="PIRSF" id="PIRSF016919">
    <property type="entry name" value="HupE_UreJ"/>
    <property type="match status" value="1"/>
</dbReference>